<protein>
    <submittedName>
        <fullName evidence="1">Uncharacterized protein</fullName>
    </submittedName>
</protein>
<dbReference type="EMBL" id="JABTDW010000001">
    <property type="protein sequence ID" value="NSB14101.1"/>
    <property type="molecule type" value="Genomic_DNA"/>
</dbReference>
<accession>A0AAE5H3Y6</accession>
<dbReference type="AlphaFoldDB" id="A0AAE5H3Y6"/>
<proteinExistence type="predicted"/>
<dbReference type="Proteomes" id="UP000822184">
    <property type="component" value="Unassembled WGS sequence"/>
</dbReference>
<evidence type="ECO:0000313" key="1">
    <source>
        <dbReference type="EMBL" id="NSB14101.1"/>
    </source>
</evidence>
<gene>
    <name evidence="1" type="ORF">BCD95_002360</name>
</gene>
<organism evidence="1 2">
    <name type="scientific">Clostridium beijerinckii</name>
    <name type="common">Clostridium MP</name>
    <dbReference type="NCBI Taxonomy" id="1520"/>
    <lineage>
        <taxon>Bacteria</taxon>
        <taxon>Bacillati</taxon>
        <taxon>Bacillota</taxon>
        <taxon>Clostridia</taxon>
        <taxon>Eubacteriales</taxon>
        <taxon>Clostridiaceae</taxon>
        <taxon>Clostridium</taxon>
    </lineage>
</organism>
<sequence>MIGRIHKSSSGLNIFDLFDDELYINKIIQLLKEKYEIKLSDFYGNPIFEESQDIIINDTRINISWDHMAGCSIMPLDLGGNELIEEIADYLNTYY</sequence>
<name>A0AAE5H3Y6_CLOBE</name>
<dbReference type="RefSeq" id="WP_023973796.1">
    <property type="nucleotide sequence ID" value="NZ_JABTDW010000001.1"/>
</dbReference>
<comment type="caution">
    <text evidence="1">The sequence shown here is derived from an EMBL/GenBank/DDBJ whole genome shotgun (WGS) entry which is preliminary data.</text>
</comment>
<evidence type="ECO:0000313" key="2">
    <source>
        <dbReference type="Proteomes" id="UP000822184"/>
    </source>
</evidence>
<reference evidence="1" key="1">
    <citation type="submission" date="2020-06" db="EMBL/GenBank/DDBJ databases">
        <title>Genomic insights into acetone-butanol-ethanol (ABE) fermentation by sequencing solventogenic clostridia strains.</title>
        <authorList>
            <person name="Brown S."/>
        </authorList>
    </citation>
    <scope>NUCLEOTIDE SEQUENCE</scope>
    <source>
        <strain evidence="1">DJ123</strain>
    </source>
</reference>